<dbReference type="SUPFAM" id="SSF58038">
    <property type="entry name" value="SNARE fusion complex"/>
    <property type="match status" value="1"/>
</dbReference>
<feature type="region of interest" description="Disordered" evidence="2">
    <location>
        <begin position="1"/>
        <end position="46"/>
    </location>
</feature>
<sequence length="143" mass="16662">MKRNSARNMSSPRTPSSDGLSNRYSSYQQNGSYVPPAQQYAEKQTNTISDTVKTQYEAENTANAVLQQLNAQRQQIQGANEDVWDMRNATDETKRELRNLREKYRARKRNLYIYIAILGTVDLLLFLRLLRCGGSFFCRQRYH</sequence>
<dbReference type="EMBL" id="CAKOGP040001112">
    <property type="protein sequence ID" value="CAJ1942632.1"/>
    <property type="molecule type" value="Genomic_DNA"/>
</dbReference>
<proteinExistence type="predicted"/>
<keyword evidence="3" id="KW-0812">Transmembrane</keyword>
<organism evidence="4 5">
    <name type="scientific">Cylindrotheca closterium</name>
    <dbReference type="NCBI Taxonomy" id="2856"/>
    <lineage>
        <taxon>Eukaryota</taxon>
        <taxon>Sar</taxon>
        <taxon>Stramenopiles</taxon>
        <taxon>Ochrophyta</taxon>
        <taxon>Bacillariophyta</taxon>
        <taxon>Bacillariophyceae</taxon>
        <taxon>Bacillariophycidae</taxon>
        <taxon>Bacillariales</taxon>
        <taxon>Bacillariaceae</taxon>
        <taxon>Cylindrotheca</taxon>
    </lineage>
</organism>
<feature type="compositionally biased region" description="Polar residues" evidence="2">
    <location>
        <begin position="1"/>
        <end position="32"/>
    </location>
</feature>
<dbReference type="Proteomes" id="UP001295423">
    <property type="component" value="Unassembled WGS sequence"/>
</dbReference>
<protein>
    <submittedName>
        <fullName evidence="4">Uncharacterized protein</fullName>
    </submittedName>
</protein>
<dbReference type="Gene3D" id="1.20.5.110">
    <property type="match status" value="1"/>
</dbReference>
<keyword evidence="5" id="KW-1185">Reference proteome</keyword>
<keyword evidence="3" id="KW-1133">Transmembrane helix</keyword>
<evidence type="ECO:0000313" key="5">
    <source>
        <dbReference type="Proteomes" id="UP001295423"/>
    </source>
</evidence>
<feature type="transmembrane region" description="Helical" evidence="3">
    <location>
        <begin position="111"/>
        <end position="130"/>
    </location>
</feature>
<accession>A0AAD2CTG1</accession>
<evidence type="ECO:0000313" key="4">
    <source>
        <dbReference type="EMBL" id="CAJ1942632.1"/>
    </source>
</evidence>
<comment type="caution">
    <text evidence="4">The sequence shown here is derived from an EMBL/GenBank/DDBJ whole genome shotgun (WGS) entry which is preliminary data.</text>
</comment>
<gene>
    <name evidence="4" type="ORF">CYCCA115_LOCUS8044</name>
</gene>
<evidence type="ECO:0000256" key="2">
    <source>
        <dbReference type="SAM" id="MobiDB-lite"/>
    </source>
</evidence>
<feature type="coiled-coil region" evidence="1">
    <location>
        <begin position="62"/>
        <end position="110"/>
    </location>
</feature>
<reference evidence="4" key="1">
    <citation type="submission" date="2023-08" db="EMBL/GenBank/DDBJ databases">
        <authorList>
            <person name="Audoor S."/>
            <person name="Bilcke G."/>
        </authorList>
    </citation>
    <scope>NUCLEOTIDE SEQUENCE</scope>
</reference>
<keyword evidence="1" id="KW-0175">Coiled coil</keyword>
<dbReference type="AlphaFoldDB" id="A0AAD2CTG1"/>
<evidence type="ECO:0000256" key="1">
    <source>
        <dbReference type="SAM" id="Coils"/>
    </source>
</evidence>
<name>A0AAD2CTG1_9STRA</name>
<keyword evidence="3" id="KW-0472">Membrane</keyword>
<evidence type="ECO:0000256" key="3">
    <source>
        <dbReference type="SAM" id="Phobius"/>
    </source>
</evidence>